<dbReference type="InterPro" id="IPR023772">
    <property type="entry name" value="DNA-bd_HTH_TetR-type_CS"/>
</dbReference>
<dbReference type="PANTHER" id="PTHR30055:SF226">
    <property type="entry name" value="HTH-TYPE TRANSCRIPTIONAL REGULATOR PKSA"/>
    <property type="match status" value="1"/>
</dbReference>
<dbReference type="PRINTS" id="PR00455">
    <property type="entry name" value="HTHTETR"/>
</dbReference>
<dbReference type="AlphaFoldDB" id="A0A543AZ14"/>
<organism evidence="5 6">
    <name type="scientific">Stackebrandtia endophytica</name>
    <dbReference type="NCBI Taxonomy" id="1496996"/>
    <lineage>
        <taxon>Bacteria</taxon>
        <taxon>Bacillati</taxon>
        <taxon>Actinomycetota</taxon>
        <taxon>Actinomycetes</taxon>
        <taxon>Glycomycetales</taxon>
        <taxon>Glycomycetaceae</taxon>
        <taxon>Stackebrandtia</taxon>
    </lineage>
</organism>
<dbReference type="PROSITE" id="PS50977">
    <property type="entry name" value="HTH_TETR_2"/>
    <property type="match status" value="1"/>
</dbReference>
<evidence type="ECO:0000256" key="2">
    <source>
        <dbReference type="PROSITE-ProRule" id="PRU00335"/>
    </source>
</evidence>
<dbReference type="PANTHER" id="PTHR30055">
    <property type="entry name" value="HTH-TYPE TRANSCRIPTIONAL REGULATOR RUTR"/>
    <property type="match status" value="1"/>
</dbReference>
<feature type="DNA-binding region" description="H-T-H motif" evidence="2">
    <location>
        <begin position="45"/>
        <end position="64"/>
    </location>
</feature>
<evidence type="ECO:0000256" key="1">
    <source>
        <dbReference type="ARBA" id="ARBA00023125"/>
    </source>
</evidence>
<dbReference type="OrthoDB" id="5242390at2"/>
<evidence type="ECO:0000259" key="4">
    <source>
        <dbReference type="PROSITE" id="PS50977"/>
    </source>
</evidence>
<reference evidence="5 6" key="1">
    <citation type="submission" date="2019-06" db="EMBL/GenBank/DDBJ databases">
        <title>Sequencing the genomes of 1000 actinobacteria strains.</title>
        <authorList>
            <person name="Klenk H.-P."/>
        </authorList>
    </citation>
    <scope>NUCLEOTIDE SEQUENCE [LARGE SCALE GENOMIC DNA]</scope>
    <source>
        <strain evidence="5 6">DSM 45928</strain>
    </source>
</reference>
<dbReference type="InterPro" id="IPR050109">
    <property type="entry name" value="HTH-type_TetR-like_transc_reg"/>
</dbReference>
<evidence type="ECO:0000313" key="6">
    <source>
        <dbReference type="Proteomes" id="UP000317043"/>
    </source>
</evidence>
<keyword evidence="6" id="KW-1185">Reference proteome</keyword>
<dbReference type="InterPro" id="IPR001647">
    <property type="entry name" value="HTH_TetR"/>
</dbReference>
<dbReference type="GO" id="GO:0003700">
    <property type="term" value="F:DNA-binding transcription factor activity"/>
    <property type="evidence" value="ECO:0007669"/>
    <property type="project" value="TreeGrafter"/>
</dbReference>
<dbReference type="EMBL" id="VFOW01000001">
    <property type="protein sequence ID" value="TQL77817.1"/>
    <property type="molecule type" value="Genomic_DNA"/>
</dbReference>
<dbReference type="GO" id="GO:0000976">
    <property type="term" value="F:transcription cis-regulatory region binding"/>
    <property type="evidence" value="ECO:0007669"/>
    <property type="project" value="TreeGrafter"/>
</dbReference>
<dbReference type="FunCoup" id="A0A543AZ14">
    <property type="interactions" value="2"/>
</dbReference>
<feature type="region of interest" description="Disordered" evidence="3">
    <location>
        <begin position="1"/>
        <end position="23"/>
    </location>
</feature>
<evidence type="ECO:0000313" key="5">
    <source>
        <dbReference type="EMBL" id="TQL77817.1"/>
    </source>
</evidence>
<protein>
    <submittedName>
        <fullName evidence="5">TetR family transcriptional regulator</fullName>
    </submittedName>
</protein>
<comment type="caution">
    <text evidence="5">The sequence shown here is derived from an EMBL/GenBank/DDBJ whole genome shotgun (WGS) entry which is preliminary data.</text>
</comment>
<accession>A0A543AZ14</accession>
<dbReference type="InParanoid" id="A0A543AZ14"/>
<dbReference type="Pfam" id="PF17918">
    <property type="entry name" value="TetR_C_15"/>
    <property type="match status" value="1"/>
</dbReference>
<dbReference type="SUPFAM" id="SSF46689">
    <property type="entry name" value="Homeodomain-like"/>
    <property type="match status" value="1"/>
</dbReference>
<name>A0A543AZ14_9ACTN</name>
<gene>
    <name evidence="5" type="ORF">FB566_3384</name>
</gene>
<dbReference type="RefSeq" id="WP_142041280.1">
    <property type="nucleotide sequence ID" value="NZ_JBHTGS010000001.1"/>
</dbReference>
<dbReference type="Gene3D" id="1.10.357.10">
    <property type="entry name" value="Tetracycline Repressor, domain 2"/>
    <property type="match status" value="1"/>
</dbReference>
<dbReference type="InterPro" id="IPR041669">
    <property type="entry name" value="TetR_C_15"/>
</dbReference>
<keyword evidence="1 2" id="KW-0238">DNA-binding</keyword>
<proteinExistence type="predicted"/>
<dbReference type="PROSITE" id="PS01081">
    <property type="entry name" value="HTH_TETR_1"/>
    <property type="match status" value="1"/>
</dbReference>
<dbReference type="InterPro" id="IPR009057">
    <property type="entry name" value="Homeodomain-like_sf"/>
</dbReference>
<dbReference type="Proteomes" id="UP000317043">
    <property type="component" value="Unassembled WGS sequence"/>
</dbReference>
<dbReference type="Pfam" id="PF00440">
    <property type="entry name" value="TetR_N"/>
    <property type="match status" value="1"/>
</dbReference>
<sequence>MSADEKPATETKTPPKRQARGQRRMEQILQAAATVFAERGYEATTTNAIASAAEISPGSLYQFFTSKEDIARSLAEHYVQQLAQTKSETFDDADATGMSPARVVDSVIDPVVAFNVANPGFKALFARTDMPASLAQAVAPIHAAIHGQVTRLILTTVPTLNQAQAEHATTVVVQLVRAMMPLITGSSGPVRRQYIADLKRLLVTYLT</sequence>
<feature type="domain" description="HTH tetR-type" evidence="4">
    <location>
        <begin position="22"/>
        <end position="82"/>
    </location>
</feature>
<evidence type="ECO:0000256" key="3">
    <source>
        <dbReference type="SAM" id="MobiDB-lite"/>
    </source>
</evidence>